<evidence type="ECO:0000313" key="6">
    <source>
        <dbReference type="EMBL" id="QDU62902.1"/>
    </source>
</evidence>
<protein>
    <submittedName>
        <fullName evidence="6">RNA pyrophosphohydrolase</fullName>
    </submittedName>
</protein>
<dbReference type="GO" id="GO:0016787">
    <property type="term" value="F:hydrolase activity"/>
    <property type="evidence" value="ECO:0007669"/>
    <property type="project" value="UniProtKB-KW"/>
</dbReference>
<dbReference type="PANTHER" id="PTHR43046">
    <property type="entry name" value="GDP-MANNOSE MANNOSYL HYDROLASE"/>
    <property type="match status" value="1"/>
</dbReference>
<dbReference type="Pfam" id="PF00293">
    <property type="entry name" value="NUDIX"/>
    <property type="match status" value="1"/>
</dbReference>
<dbReference type="PROSITE" id="PS51462">
    <property type="entry name" value="NUDIX"/>
    <property type="match status" value="1"/>
</dbReference>
<dbReference type="Proteomes" id="UP000317093">
    <property type="component" value="Chromosome"/>
</dbReference>
<keyword evidence="7" id="KW-1185">Reference proteome</keyword>
<dbReference type="PANTHER" id="PTHR43046:SF12">
    <property type="entry name" value="GDP-MANNOSE MANNOSYL HYDROLASE"/>
    <property type="match status" value="1"/>
</dbReference>
<comment type="similarity">
    <text evidence="4">Belongs to the Nudix hydrolase family.</text>
</comment>
<accession>A0A518B7G6</accession>
<evidence type="ECO:0000256" key="2">
    <source>
        <dbReference type="ARBA" id="ARBA00022801"/>
    </source>
</evidence>
<name>A0A518B7G6_9BACT</name>
<proteinExistence type="inferred from homology"/>
<feature type="domain" description="Nudix hydrolase" evidence="5">
    <location>
        <begin position="2"/>
        <end position="148"/>
    </location>
</feature>
<dbReference type="PRINTS" id="PR00502">
    <property type="entry name" value="NUDIXFAMILY"/>
</dbReference>
<evidence type="ECO:0000313" key="7">
    <source>
        <dbReference type="Proteomes" id="UP000317093"/>
    </source>
</evidence>
<dbReference type="CDD" id="cd04685">
    <property type="entry name" value="NUDIX_Hydrolase"/>
    <property type="match status" value="1"/>
</dbReference>
<dbReference type="InterPro" id="IPR020476">
    <property type="entry name" value="Nudix_hydrolase"/>
</dbReference>
<dbReference type="InterPro" id="IPR020084">
    <property type="entry name" value="NUDIX_hydrolase_CS"/>
</dbReference>
<organism evidence="6 7">
    <name type="scientific">Kolteria novifilia</name>
    <dbReference type="NCBI Taxonomy" id="2527975"/>
    <lineage>
        <taxon>Bacteria</taxon>
        <taxon>Pseudomonadati</taxon>
        <taxon>Planctomycetota</taxon>
        <taxon>Planctomycetia</taxon>
        <taxon>Kolteriales</taxon>
        <taxon>Kolteriaceae</taxon>
        <taxon>Kolteria</taxon>
    </lineage>
</organism>
<dbReference type="KEGG" id="knv:Pan216_37750"/>
<evidence type="ECO:0000259" key="5">
    <source>
        <dbReference type="PROSITE" id="PS51462"/>
    </source>
</evidence>
<keyword evidence="3" id="KW-0460">Magnesium</keyword>
<keyword evidence="2 4" id="KW-0378">Hydrolase</keyword>
<dbReference type="Gene3D" id="3.90.79.10">
    <property type="entry name" value="Nucleoside Triphosphate Pyrophosphohydrolase"/>
    <property type="match status" value="1"/>
</dbReference>
<dbReference type="InterPro" id="IPR000086">
    <property type="entry name" value="NUDIX_hydrolase_dom"/>
</dbReference>
<evidence type="ECO:0000256" key="4">
    <source>
        <dbReference type="RuleBase" id="RU003476"/>
    </source>
</evidence>
<evidence type="ECO:0000256" key="3">
    <source>
        <dbReference type="ARBA" id="ARBA00022842"/>
    </source>
</evidence>
<dbReference type="RefSeq" id="WP_419192679.1">
    <property type="nucleotide sequence ID" value="NZ_CP036279.1"/>
</dbReference>
<dbReference type="PROSITE" id="PS00893">
    <property type="entry name" value="NUDIX_BOX"/>
    <property type="match status" value="1"/>
</dbReference>
<dbReference type="SUPFAM" id="SSF55811">
    <property type="entry name" value="Nudix"/>
    <property type="match status" value="1"/>
</dbReference>
<evidence type="ECO:0000256" key="1">
    <source>
        <dbReference type="ARBA" id="ARBA00001946"/>
    </source>
</evidence>
<sequence length="166" mass="18927">MNVRPTVRVILFDPRSRVLLFRHRDSSPPDPLRPWLIEYWATPGGGVEPGEDYPTAARRELMEETGLAIELGSQVAVRERSFLIQGEETLFRERYYVATTQVAEIDDSGLNAEERLYVVGHRWWELDELPESILPVMPQGVVGLLMQLAEGRVPREPLLLDSRTSS</sequence>
<gene>
    <name evidence="6" type="ORF">Pan216_37750</name>
</gene>
<comment type="cofactor">
    <cofactor evidence="1">
        <name>Mg(2+)</name>
        <dbReference type="ChEBI" id="CHEBI:18420"/>
    </cofactor>
</comment>
<reference evidence="6 7" key="1">
    <citation type="submission" date="2019-02" db="EMBL/GenBank/DDBJ databases">
        <title>Deep-cultivation of Planctomycetes and their phenomic and genomic characterization uncovers novel biology.</title>
        <authorList>
            <person name="Wiegand S."/>
            <person name="Jogler M."/>
            <person name="Boedeker C."/>
            <person name="Pinto D."/>
            <person name="Vollmers J."/>
            <person name="Rivas-Marin E."/>
            <person name="Kohn T."/>
            <person name="Peeters S.H."/>
            <person name="Heuer A."/>
            <person name="Rast P."/>
            <person name="Oberbeckmann S."/>
            <person name="Bunk B."/>
            <person name="Jeske O."/>
            <person name="Meyerdierks A."/>
            <person name="Storesund J.E."/>
            <person name="Kallscheuer N."/>
            <person name="Luecker S."/>
            <person name="Lage O.M."/>
            <person name="Pohl T."/>
            <person name="Merkel B.J."/>
            <person name="Hornburger P."/>
            <person name="Mueller R.-W."/>
            <person name="Bruemmer F."/>
            <person name="Labrenz M."/>
            <person name="Spormann A.M."/>
            <person name="Op den Camp H."/>
            <person name="Overmann J."/>
            <person name="Amann R."/>
            <person name="Jetten M.S.M."/>
            <person name="Mascher T."/>
            <person name="Medema M.H."/>
            <person name="Devos D.P."/>
            <person name="Kaster A.-K."/>
            <person name="Ovreas L."/>
            <person name="Rohde M."/>
            <person name="Galperin M.Y."/>
            <person name="Jogler C."/>
        </authorList>
    </citation>
    <scope>NUCLEOTIDE SEQUENCE [LARGE SCALE GENOMIC DNA]</scope>
    <source>
        <strain evidence="6 7">Pan216</strain>
    </source>
</reference>
<dbReference type="InterPro" id="IPR015797">
    <property type="entry name" value="NUDIX_hydrolase-like_dom_sf"/>
</dbReference>
<dbReference type="AlphaFoldDB" id="A0A518B7G6"/>
<dbReference type="EMBL" id="CP036279">
    <property type="protein sequence ID" value="QDU62902.1"/>
    <property type="molecule type" value="Genomic_DNA"/>
</dbReference>